<dbReference type="AlphaFoldDB" id="A0A9D7T072"/>
<evidence type="ECO:0000313" key="4">
    <source>
        <dbReference type="Proteomes" id="UP000808337"/>
    </source>
</evidence>
<feature type="chain" id="PRO_5038518531" evidence="2">
    <location>
        <begin position="20"/>
        <end position="432"/>
    </location>
</feature>
<comment type="caution">
    <text evidence="3">The sequence shown here is derived from an EMBL/GenBank/DDBJ whole genome shotgun (WGS) entry which is preliminary data.</text>
</comment>
<reference evidence="3 4" key="1">
    <citation type="submission" date="2020-10" db="EMBL/GenBank/DDBJ databases">
        <title>Connecting structure to function with the recovery of over 1000 high-quality activated sludge metagenome-assembled genomes encoding full-length rRNA genes using long-read sequencing.</title>
        <authorList>
            <person name="Singleton C.M."/>
            <person name="Petriglieri F."/>
            <person name="Kristensen J.M."/>
            <person name="Kirkegaard R.H."/>
            <person name="Michaelsen T.Y."/>
            <person name="Andersen M.H."/>
            <person name="Karst S.M."/>
            <person name="Dueholm M.S."/>
            <person name="Nielsen P.H."/>
            <person name="Albertsen M."/>
        </authorList>
    </citation>
    <scope>NUCLEOTIDE SEQUENCE [LARGE SCALE GENOMIC DNA]</scope>
    <source>
        <strain evidence="3">Ribe_18-Q3-R11-54_MAXAC.273</strain>
    </source>
</reference>
<sequence>MKKHLFLIILILSVHALHGQFLTLTESDESGKIRALNDRRQTIDINSKINIDIDREKITNAFGQQLAHDGNAAIDTLLKTLNLYKTYLEKLSKEIQNYQDLYNEGLASVDVARLDLALKARAAAGLDIAELFSNNERFNQRWEEELSRFSGGTTNDQYRIILRLLSEEIELLRTDLQTKLKEAGVYFQLAAWFTGNGNTTPVHLDGFDDLPPGEYYHFERNKLYLTQQQLDEFKGLQSFFEGMDRSQFFDKIIDAIPGMLNNVINEDSIQTQLDRLISSITNLNTTAQAEKTKVLEQAKKIADGFKLLTLDIKKDVTKYSSGARSSNTGSKTDLLQNFMADVNQVKSQIQTLEDEMKALVSSVDFQTLGAGVNSIKTDFNSLQSLLKRQASDLVERATEGIQIAIYGRKINTAALGDQQSGIETPIGQHSCQ</sequence>
<dbReference type="EMBL" id="JADKGY010000031">
    <property type="protein sequence ID" value="MBK9984830.1"/>
    <property type="molecule type" value="Genomic_DNA"/>
</dbReference>
<evidence type="ECO:0000256" key="1">
    <source>
        <dbReference type="SAM" id="Coils"/>
    </source>
</evidence>
<name>A0A9D7T072_9BACT</name>
<keyword evidence="1" id="KW-0175">Coiled coil</keyword>
<keyword evidence="2" id="KW-0732">Signal</keyword>
<protein>
    <submittedName>
        <fullName evidence="3">Uncharacterized protein</fullName>
    </submittedName>
</protein>
<proteinExistence type="predicted"/>
<feature type="coiled-coil region" evidence="1">
    <location>
        <begin position="81"/>
        <end position="108"/>
    </location>
</feature>
<gene>
    <name evidence="3" type="ORF">IPP15_21115</name>
</gene>
<feature type="signal peptide" evidence="2">
    <location>
        <begin position="1"/>
        <end position="19"/>
    </location>
</feature>
<dbReference type="Proteomes" id="UP000808337">
    <property type="component" value="Unassembled WGS sequence"/>
</dbReference>
<evidence type="ECO:0000256" key="2">
    <source>
        <dbReference type="SAM" id="SignalP"/>
    </source>
</evidence>
<organism evidence="3 4">
    <name type="scientific">Candidatus Opimibacter skivensis</name>
    <dbReference type="NCBI Taxonomy" id="2982028"/>
    <lineage>
        <taxon>Bacteria</taxon>
        <taxon>Pseudomonadati</taxon>
        <taxon>Bacteroidota</taxon>
        <taxon>Saprospiria</taxon>
        <taxon>Saprospirales</taxon>
        <taxon>Saprospiraceae</taxon>
        <taxon>Candidatus Opimibacter</taxon>
    </lineage>
</organism>
<accession>A0A9D7T072</accession>
<feature type="coiled-coil region" evidence="1">
    <location>
        <begin position="335"/>
        <end position="362"/>
    </location>
</feature>
<evidence type="ECO:0000313" key="3">
    <source>
        <dbReference type="EMBL" id="MBK9984830.1"/>
    </source>
</evidence>